<comment type="caution">
    <text evidence="1">The sequence shown here is derived from an EMBL/GenBank/DDBJ whole genome shotgun (WGS) entry which is preliminary data.</text>
</comment>
<proteinExistence type="predicted"/>
<dbReference type="InParanoid" id="A0A259U1T3"/>
<accession>A0A259U1T3</accession>
<keyword evidence="2" id="KW-1185">Reference proteome</keyword>
<dbReference type="OrthoDB" id="9800296at2"/>
<dbReference type="EMBL" id="MQWB01000001">
    <property type="protein sequence ID" value="OZC03959.1"/>
    <property type="molecule type" value="Genomic_DNA"/>
</dbReference>
<evidence type="ECO:0000313" key="1">
    <source>
        <dbReference type="EMBL" id="OZC03959.1"/>
    </source>
</evidence>
<dbReference type="Proteomes" id="UP000216446">
    <property type="component" value="Unassembled WGS sequence"/>
</dbReference>
<gene>
    <name evidence="1" type="ORF">BSZ36_13790</name>
</gene>
<protein>
    <submittedName>
        <fullName evidence="1">Cytoplasmic protein</fullName>
    </submittedName>
</protein>
<name>A0A259U1T3_9BACT</name>
<sequence length="85" mass="9244">MHLNSHILAHRHSSSHRAEIERSERCGCFYCMAVYPPEAVAEWIDEGNGGETALCPSCGIDSVIGSASGYPITGAFLGRMNAHYF</sequence>
<dbReference type="AlphaFoldDB" id="A0A259U1T3"/>
<reference evidence="1 2" key="1">
    <citation type="submission" date="2016-11" db="EMBL/GenBank/DDBJ databases">
        <title>Study of marine rhodopsin-containing bacteria.</title>
        <authorList>
            <person name="Yoshizawa S."/>
            <person name="Kumagai Y."/>
            <person name="Kogure K."/>
        </authorList>
    </citation>
    <scope>NUCLEOTIDE SEQUENCE [LARGE SCALE GENOMIC DNA]</scope>
    <source>
        <strain evidence="1 2">SG-29</strain>
    </source>
</reference>
<evidence type="ECO:0000313" key="2">
    <source>
        <dbReference type="Proteomes" id="UP000216446"/>
    </source>
</evidence>
<organism evidence="1 2">
    <name type="scientific">Rubricoccus marinus</name>
    <dbReference type="NCBI Taxonomy" id="716817"/>
    <lineage>
        <taxon>Bacteria</taxon>
        <taxon>Pseudomonadati</taxon>
        <taxon>Rhodothermota</taxon>
        <taxon>Rhodothermia</taxon>
        <taxon>Rhodothermales</taxon>
        <taxon>Rubricoccaceae</taxon>
        <taxon>Rubricoccus</taxon>
    </lineage>
</organism>